<keyword evidence="2" id="KW-0472">Membrane</keyword>
<feature type="transmembrane region" description="Helical" evidence="2">
    <location>
        <begin position="58"/>
        <end position="83"/>
    </location>
</feature>
<dbReference type="Proteomes" id="UP001079657">
    <property type="component" value="Unassembled WGS sequence"/>
</dbReference>
<feature type="transmembrane region" description="Helical" evidence="2">
    <location>
        <begin position="28"/>
        <end position="52"/>
    </location>
</feature>
<sequence length="200" mass="21428">MHNSINKTSNKKKVVKNRKKKKKKKNRLWILKIVLWTIILSGSISFFANMILPKVNLIIAFIILIAIILLGIISDIVGVAVTAASETPFHAMAAKKIDGAKIAVKLIRNADKVSNFSSDVIGDVCGVVSGAIGALILSKITTNLANPSDKYILFIGAVIGAIIAAITVGGKAVGKTFAIKNCNDIIFAVSKVIHVIKKER</sequence>
<feature type="compositionally biased region" description="Basic residues" evidence="1">
    <location>
        <begin position="9"/>
        <end position="21"/>
    </location>
</feature>
<evidence type="ECO:0000256" key="2">
    <source>
        <dbReference type="SAM" id="Phobius"/>
    </source>
</evidence>
<accession>A0ABT4CMM6</accession>
<evidence type="ECO:0000313" key="3">
    <source>
        <dbReference type="EMBL" id="MCY6370310.1"/>
    </source>
</evidence>
<name>A0ABT4CMM6_9CLOT</name>
<keyword evidence="2" id="KW-1133">Transmembrane helix</keyword>
<keyword evidence="4" id="KW-1185">Reference proteome</keyword>
<protein>
    <recommendedName>
        <fullName evidence="5">DUF21 domain-containing protein</fullName>
    </recommendedName>
</protein>
<proteinExistence type="predicted"/>
<dbReference type="RefSeq" id="WP_268049055.1">
    <property type="nucleotide sequence ID" value="NZ_JAPQES010000002.1"/>
</dbReference>
<organism evidence="3 4">
    <name type="scientific">Clostridium ganghwense</name>
    <dbReference type="NCBI Taxonomy" id="312089"/>
    <lineage>
        <taxon>Bacteria</taxon>
        <taxon>Bacillati</taxon>
        <taxon>Bacillota</taxon>
        <taxon>Clostridia</taxon>
        <taxon>Eubacteriales</taxon>
        <taxon>Clostridiaceae</taxon>
        <taxon>Clostridium</taxon>
    </lineage>
</organism>
<feature type="region of interest" description="Disordered" evidence="1">
    <location>
        <begin position="1"/>
        <end position="21"/>
    </location>
</feature>
<evidence type="ECO:0000313" key="4">
    <source>
        <dbReference type="Proteomes" id="UP001079657"/>
    </source>
</evidence>
<comment type="caution">
    <text evidence="3">The sequence shown here is derived from an EMBL/GenBank/DDBJ whole genome shotgun (WGS) entry which is preliminary data.</text>
</comment>
<feature type="transmembrane region" description="Helical" evidence="2">
    <location>
        <begin position="152"/>
        <end position="170"/>
    </location>
</feature>
<gene>
    <name evidence="3" type="ORF">OXH55_06655</name>
</gene>
<evidence type="ECO:0000256" key="1">
    <source>
        <dbReference type="SAM" id="MobiDB-lite"/>
    </source>
</evidence>
<dbReference type="EMBL" id="JAPQES010000002">
    <property type="protein sequence ID" value="MCY6370310.1"/>
    <property type="molecule type" value="Genomic_DNA"/>
</dbReference>
<keyword evidence="2" id="KW-0812">Transmembrane</keyword>
<reference evidence="3" key="1">
    <citation type="submission" date="2022-12" db="EMBL/GenBank/DDBJ databases">
        <authorList>
            <person name="Wang J."/>
        </authorList>
    </citation>
    <scope>NUCLEOTIDE SEQUENCE</scope>
    <source>
        <strain evidence="3">HY-42-06</strain>
    </source>
</reference>
<feature type="transmembrane region" description="Helical" evidence="2">
    <location>
        <begin position="120"/>
        <end position="140"/>
    </location>
</feature>
<evidence type="ECO:0008006" key="5">
    <source>
        <dbReference type="Google" id="ProtNLM"/>
    </source>
</evidence>